<keyword evidence="7" id="KW-0964">Secreted</keyword>
<comment type="catalytic activity">
    <reaction evidence="11">
        <text>beta-D-glucose + O2 = D-glucono-1,5-lactone + H2O2</text>
        <dbReference type="Rhea" id="RHEA:11428"/>
        <dbReference type="ChEBI" id="CHEBI:15379"/>
        <dbReference type="ChEBI" id="CHEBI:15903"/>
        <dbReference type="ChEBI" id="CHEBI:16217"/>
        <dbReference type="ChEBI" id="CHEBI:16240"/>
        <dbReference type="EC" id="1.1.3.4"/>
    </reaction>
    <physiologicalReaction direction="left-to-right" evidence="11">
        <dbReference type="Rhea" id="RHEA:11429"/>
    </physiologicalReaction>
</comment>
<feature type="binding site" evidence="13">
    <location>
        <position position="407"/>
    </location>
    <ligand>
        <name>FAD</name>
        <dbReference type="ChEBI" id="CHEBI:57692"/>
    </ligand>
</feature>
<dbReference type="InterPro" id="IPR036188">
    <property type="entry name" value="FAD/NAD-bd_sf"/>
</dbReference>
<dbReference type="PROSITE" id="PS00624">
    <property type="entry name" value="GMC_OXRED_2"/>
    <property type="match status" value="1"/>
</dbReference>
<dbReference type="PIRSF" id="PIRSF000137">
    <property type="entry name" value="Alcohol_oxidase"/>
    <property type="match status" value="1"/>
</dbReference>
<evidence type="ECO:0000259" key="15">
    <source>
        <dbReference type="PROSITE" id="PS00624"/>
    </source>
</evidence>
<organism evidence="16 17">
    <name type="scientific">Aspergillus sergii</name>
    <dbReference type="NCBI Taxonomy" id="1034303"/>
    <lineage>
        <taxon>Eukaryota</taxon>
        <taxon>Fungi</taxon>
        <taxon>Dikarya</taxon>
        <taxon>Ascomycota</taxon>
        <taxon>Pezizomycotina</taxon>
        <taxon>Eurotiomycetes</taxon>
        <taxon>Eurotiomycetidae</taxon>
        <taxon>Eurotiales</taxon>
        <taxon>Aspergillaceae</taxon>
        <taxon>Aspergillus</taxon>
        <taxon>Aspergillus subgen. Circumdati</taxon>
    </lineage>
</organism>
<evidence type="ECO:0000256" key="14">
    <source>
        <dbReference type="SAM" id="SignalP"/>
    </source>
</evidence>
<dbReference type="SUPFAM" id="SSF54373">
    <property type="entry name" value="FAD-linked reductases, C-terminal domain"/>
    <property type="match status" value="1"/>
</dbReference>
<keyword evidence="10" id="KW-0560">Oxidoreductase</keyword>
<evidence type="ECO:0000256" key="10">
    <source>
        <dbReference type="ARBA" id="ARBA00023002"/>
    </source>
</evidence>
<feature type="signal peptide" evidence="14">
    <location>
        <begin position="1"/>
        <end position="16"/>
    </location>
</feature>
<evidence type="ECO:0000256" key="8">
    <source>
        <dbReference type="ARBA" id="ARBA00022630"/>
    </source>
</evidence>
<dbReference type="InterPro" id="IPR012132">
    <property type="entry name" value="GMC_OxRdtase"/>
</dbReference>
<dbReference type="Proteomes" id="UP000325945">
    <property type="component" value="Unassembled WGS sequence"/>
</dbReference>
<dbReference type="Gene3D" id="3.30.560.10">
    <property type="entry name" value="Glucose Oxidase, domain 3"/>
    <property type="match status" value="2"/>
</dbReference>
<name>A0A5N6X900_9EURO</name>
<evidence type="ECO:0000256" key="7">
    <source>
        <dbReference type="ARBA" id="ARBA00022530"/>
    </source>
</evidence>
<keyword evidence="6" id="KW-0134">Cell wall</keyword>
<evidence type="ECO:0000256" key="2">
    <source>
        <dbReference type="ARBA" id="ARBA00004191"/>
    </source>
</evidence>
<dbReference type="InterPro" id="IPR000172">
    <property type="entry name" value="GMC_OxRdtase_N"/>
</dbReference>
<dbReference type="SUPFAM" id="SSF51905">
    <property type="entry name" value="FAD/NAD(P)-binding domain"/>
    <property type="match status" value="1"/>
</dbReference>
<reference evidence="17" key="1">
    <citation type="submission" date="2019-04" db="EMBL/GenBank/DDBJ databases">
        <title>Friends and foes A comparative genomics studyof 23 Aspergillus species from section Flavi.</title>
        <authorList>
            <consortium name="DOE Joint Genome Institute"/>
            <person name="Kjaerbolling I."/>
            <person name="Vesth T."/>
            <person name="Frisvad J.C."/>
            <person name="Nybo J.L."/>
            <person name="Theobald S."/>
            <person name="Kildgaard S."/>
            <person name="Isbrandt T."/>
            <person name="Kuo A."/>
            <person name="Sato A."/>
            <person name="Lyhne E.K."/>
            <person name="Kogle M.E."/>
            <person name="Wiebenga A."/>
            <person name="Kun R.S."/>
            <person name="Lubbers R.J."/>
            <person name="Makela M.R."/>
            <person name="Barry K."/>
            <person name="Chovatia M."/>
            <person name="Clum A."/>
            <person name="Daum C."/>
            <person name="Haridas S."/>
            <person name="He G."/>
            <person name="LaButti K."/>
            <person name="Lipzen A."/>
            <person name="Mondo S."/>
            <person name="Riley R."/>
            <person name="Salamov A."/>
            <person name="Simmons B.A."/>
            <person name="Magnuson J.K."/>
            <person name="Henrissat B."/>
            <person name="Mortensen U.H."/>
            <person name="Larsen T.O."/>
            <person name="Devries R.P."/>
            <person name="Grigoriev I.V."/>
            <person name="Machida M."/>
            <person name="Baker S.E."/>
            <person name="Andersen M.R."/>
        </authorList>
    </citation>
    <scope>NUCLEOTIDE SEQUENCE [LARGE SCALE GENOMIC DNA]</scope>
    <source>
        <strain evidence="17">CBS 130017</strain>
    </source>
</reference>
<evidence type="ECO:0000256" key="5">
    <source>
        <dbReference type="ARBA" id="ARBA00011738"/>
    </source>
</evidence>
<feature type="domain" description="Glucose-methanol-choline oxidoreductase N-terminal" evidence="15">
    <location>
        <begin position="237"/>
        <end position="251"/>
    </location>
</feature>
<evidence type="ECO:0000256" key="12">
    <source>
        <dbReference type="ARBA" id="ARBA00049722"/>
    </source>
</evidence>
<evidence type="ECO:0000256" key="1">
    <source>
        <dbReference type="ARBA" id="ARBA00001974"/>
    </source>
</evidence>
<dbReference type="AlphaFoldDB" id="A0A5N6X900"/>
<comment type="similarity">
    <text evidence="4">Belongs to the GMC oxidoreductase family.</text>
</comment>
<feature type="chain" id="PRO_5024804248" description="glucose oxidase" evidence="14">
    <location>
        <begin position="17"/>
        <end position="441"/>
    </location>
</feature>
<keyword evidence="9 13" id="KW-0274">FAD</keyword>
<feature type="binding site" evidence="13">
    <location>
        <begin position="373"/>
        <end position="374"/>
    </location>
    <ligand>
        <name>FAD</name>
        <dbReference type="ChEBI" id="CHEBI:57692"/>
    </ligand>
</feature>
<dbReference type="Pfam" id="PF05199">
    <property type="entry name" value="GMC_oxred_C"/>
    <property type="match status" value="1"/>
</dbReference>
<protein>
    <recommendedName>
        <fullName evidence="12">glucose oxidase</fullName>
        <ecNumber evidence="12">1.1.3.4</ecNumber>
    </recommendedName>
</protein>
<evidence type="ECO:0000256" key="9">
    <source>
        <dbReference type="ARBA" id="ARBA00022827"/>
    </source>
</evidence>
<accession>A0A5N6X900</accession>
<dbReference type="PANTHER" id="PTHR11552:SF201">
    <property type="entry name" value="GLUCOSE-METHANOL-CHOLINE OXIDOREDUCTASE N-TERMINAL DOMAIN-CONTAINING PROTEIN"/>
    <property type="match status" value="1"/>
</dbReference>
<comment type="cofactor">
    <cofactor evidence="1 13">
        <name>FAD</name>
        <dbReference type="ChEBI" id="CHEBI:57692"/>
    </cofactor>
</comment>
<gene>
    <name evidence="16" type="ORF">BDV39DRAFT_191017</name>
</gene>
<evidence type="ECO:0000313" key="16">
    <source>
        <dbReference type="EMBL" id="KAE8329695.1"/>
    </source>
</evidence>
<dbReference type="GO" id="GO:0050660">
    <property type="term" value="F:flavin adenine dinucleotide binding"/>
    <property type="evidence" value="ECO:0007669"/>
    <property type="project" value="InterPro"/>
</dbReference>
<comment type="subcellular location">
    <subcellularLocation>
        <location evidence="2">Secreted</location>
        <location evidence="2">Cell wall</location>
    </subcellularLocation>
    <subcellularLocation>
        <location evidence="3">Secreted</location>
        <location evidence="3">Extracellular space</location>
        <location evidence="3">Extracellular matrix</location>
    </subcellularLocation>
</comment>
<dbReference type="Pfam" id="PF00732">
    <property type="entry name" value="GMC_oxred_N"/>
    <property type="match status" value="1"/>
</dbReference>
<dbReference type="Gene3D" id="4.10.450.10">
    <property type="entry name" value="Glucose Oxidase, domain 2"/>
    <property type="match status" value="1"/>
</dbReference>
<evidence type="ECO:0000313" key="17">
    <source>
        <dbReference type="Proteomes" id="UP000325945"/>
    </source>
</evidence>
<dbReference type="GO" id="GO:0046562">
    <property type="term" value="F:beta-D-glucose oxidase activity"/>
    <property type="evidence" value="ECO:0007669"/>
    <property type="project" value="UniProtKB-EC"/>
</dbReference>
<keyword evidence="8" id="KW-0285">Flavoprotein</keyword>
<dbReference type="EMBL" id="ML741777">
    <property type="protein sequence ID" value="KAE8329695.1"/>
    <property type="molecule type" value="Genomic_DNA"/>
</dbReference>
<evidence type="ECO:0000256" key="11">
    <source>
        <dbReference type="ARBA" id="ARBA00049435"/>
    </source>
</evidence>
<evidence type="ECO:0000256" key="3">
    <source>
        <dbReference type="ARBA" id="ARBA00004498"/>
    </source>
</evidence>
<comment type="subunit">
    <text evidence="5">Homodimer.</text>
</comment>
<keyword evidence="7" id="KW-0272">Extracellular matrix</keyword>
<keyword evidence="14" id="KW-0732">Signal</keyword>
<dbReference type="InterPro" id="IPR007867">
    <property type="entry name" value="GMC_OxRtase_C"/>
</dbReference>
<evidence type="ECO:0000256" key="6">
    <source>
        <dbReference type="ARBA" id="ARBA00022512"/>
    </source>
</evidence>
<dbReference type="Gene3D" id="3.50.50.60">
    <property type="entry name" value="FAD/NAD(P)-binding domain"/>
    <property type="match status" value="3"/>
</dbReference>
<dbReference type="EC" id="1.1.3.4" evidence="12"/>
<evidence type="ECO:0000256" key="4">
    <source>
        <dbReference type="ARBA" id="ARBA00010790"/>
    </source>
</evidence>
<sequence length="441" mass="48475">MRYIGCFLLPLAMVSAYLVSQVDVQASLLINPRDVTENTFDYIIAGGGLTGLTVAAKLTENPNIEVLVIEKGFYKSNNGPIIEDPNTYGQTLSGKGLGGPTLINGNSWTCPDKNWDNVIKYINQTEHAHIPTTAQIAAGHHFNPACHSFNGTVHTGPRDNSQPWSPLITALINTTSALGVLTQVDFHCSHSSRNQVIRKVLFDNNAAGYKAIRVNFGQNKAINFNIYAKYKVLLAIGSAVSPLILEYSGIGLKSMLNKADICQRLEIPADGTVARGGFHNITALIDITFVEPFLNTAGHIKFDLWNLILFTRGLPYILSSDLYLWQFTNDPKFFFNKLDLLGSAAVMPGIKLPYKAILGQYAEYIRDNFRANWHAVGSCSIIYRELGDVVDATAKVYDTQGLRVIDGSIPPTQVSSNVMTIFDGMALRIADLILDDYARTH</sequence>
<keyword evidence="17" id="KW-1185">Reference proteome</keyword>
<proteinExistence type="inferred from homology"/>
<dbReference type="InterPro" id="IPR027424">
    <property type="entry name" value="Glucose_Oxidase_domain_2"/>
</dbReference>
<dbReference type="PANTHER" id="PTHR11552">
    <property type="entry name" value="GLUCOSE-METHANOL-CHOLINE GMC OXIDOREDUCTASE"/>
    <property type="match status" value="1"/>
</dbReference>
<evidence type="ECO:0000256" key="13">
    <source>
        <dbReference type="PIRSR" id="PIRSR000137-2"/>
    </source>
</evidence>